<dbReference type="RefSeq" id="WP_039313944.1">
    <property type="nucleotide sequence ID" value="NZ_CP006905.1"/>
</dbReference>
<dbReference type="STRING" id="1561.NPD11_1198"/>
<dbReference type="Gene3D" id="3.90.550.10">
    <property type="entry name" value="Spore Coat Polysaccharide Biosynthesis Protein SpsA, Chain A"/>
    <property type="match status" value="1"/>
</dbReference>
<dbReference type="PANTHER" id="PTHR19136:SF81">
    <property type="entry name" value="MOLYBDENUM COFACTOR GUANYLYLTRANSFERASE"/>
    <property type="match status" value="1"/>
</dbReference>
<dbReference type="GO" id="GO:0005525">
    <property type="term" value="F:GTP binding"/>
    <property type="evidence" value="ECO:0007669"/>
    <property type="project" value="UniProtKB-UniRule"/>
</dbReference>
<comment type="subcellular location">
    <subcellularLocation>
        <location evidence="8">Cytoplasm</location>
    </subcellularLocation>
</comment>
<protein>
    <recommendedName>
        <fullName evidence="8">Probable molybdenum cofactor guanylyltransferase</fullName>
        <shortName evidence="8">MoCo guanylyltransferase</shortName>
        <ecNumber evidence="8">2.7.7.77</ecNumber>
    </recommendedName>
    <alternativeName>
        <fullName evidence="8">GTP:molybdopterin guanylyltransferase</fullName>
    </alternativeName>
    <alternativeName>
        <fullName evidence="8">Mo-MPT guanylyltransferase</fullName>
    </alternativeName>
    <alternativeName>
        <fullName evidence="8">Molybdopterin guanylyltransferase</fullName>
    </alternativeName>
    <alternativeName>
        <fullName evidence="8">Molybdopterin-guanine dinucleotide synthase</fullName>
        <shortName evidence="8">MGD synthase</shortName>
    </alternativeName>
</protein>
<name>A0A0A7FS07_9CLOT</name>
<evidence type="ECO:0000256" key="6">
    <source>
        <dbReference type="ARBA" id="ARBA00023134"/>
    </source>
</evidence>
<evidence type="ECO:0000256" key="4">
    <source>
        <dbReference type="ARBA" id="ARBA00022741"/>
    </source>
</evidence>
<dbReference type="GO" id="GO:0006777">
    <property type="term" value="P:Mo-molybdopterin cofactor biosynthetic process"/>
    <property type="evidence" value="ECO:0007669"/>
    <property type="project" value="UniProtKB-KW"/>
</dbReference>
<keyword evidence="5 8" id="KW-0460">Magnesium</keyword>
<dbReference type="OrthoDB" id="9788394at2"/>
<feature type="binding site" evidence="8">
    <location>
        <begin position="9"/>
        <end position="11"/>
    </location>
    <ligand>
        <name>GTP</name>
        <dbReference type="ChEBI" id="CHEBI:37565"/>
    </ligand>
</feature>
<evidence type="ECO:0000256" key="2">
    <source>
        <dbReference type="ARBA" id="ARBA00022679"/>
    </source>
</evidence>
<organism evidence="10 11">
    <name type="scientific">Clostridium baratii str. Sullivan</name>
    <dbReference type="NCBI Taxonomy" id="1415775"/>
    <lineage>
        <taxon>Bacteria</taxon>
        <taxon>Bacillati</taxon>
        <taxon>Bacillota</taxon>
        <taxon>Clostridia</taxon>
        <taxon>Eubacteriales</taxon>
        <taxon>Clostridiaceae</taxon>
        <taxon>Clostridium</taxon>
    </lineage>
</organism>
<dbReference type="SUPFAM" id="SSF53448">
    <property type="entry name" value="Nucleotide-diphospho-sugar transferases"/>
    <property type="match status" value="1"/>
</dbReference>
<dbReference type="GO" id="GO:0061603">
    <property type="term" value="F:molybdenum cofactor guanylyltransferase activity"/>
    <property type="evidence" value="ECO:0007669"/>
    <property type="project" value="UniProtKB-EC"/>
</dbReference>
<proteinExistence type="inferred from homology"/>
<dbReference type="GO" id="GO:0046872">
    <property type="term" value="F:metal ion binding"/>
    <property type="evidence" value="ECO:0007669"/>
    <property type="project" value="UniProtKB-KW"/>
</dbReference>
<evidence type="ECO:0000256" key="5">
    <source>
        <dbReference type="ARBA" id="ARBA00022842"/>
    </source>
</evidence>
<feature type="domain" description="MobA-like NTP transferase" evidence="9">
    <location>
        <begin position="6"/>
        <end position="159"/>
    </location>
</feature>
<keyword evidence="3 8" id="KW-0479">Metal-binding</keyword>
<evidence type="ECO:0000256" key="3">
    <source>
        <dbReference type="ARBA" id="ARBA00022723"/>
    </source>
</evidence>
<dbReference type="AlphaFoldDB" id="A0A0A7FS07"/>
<evidence type="ECO:0000256" key="8">
    <source>
        <dbReference type="HAMAP-Rule" id="MF_00316"/>
    </source>
</evidence>
<dbReference type="EC" id="2.7.7.77" evidence="8"/>
<dbReference type="Pfam" id="PF12804">
    <property type="entry name" value="NTP_transf_3"/>
    <property type="match status" value="1"/>
</dbReference>
<dbReference type="InterPro" id="IPR029044">
    <property type="entry name" value="Nucleotide-diphossugar_trans"/>
</dbReference>
<keyword evidence="2 8" id="KW-0808">Transferase</keyword>
<dbReference type="CDD" id="cd02503">
    <property type="entry name" value="MobA"/>
    <property type="match status" value="1"/>
</dbReference>
<comment type="function">
    <text evidence="8">Transfers a GMP moiety from GTP to Mo-molybdopterin (Mo-MPT) cofactor (Moco or molybdenum cofactor) to form Mo-molybdopterin guanine dinucleotide (Mo-MGD) cofactor.</text>
</comment>
<comment type="similarity">
    <text evidence="8">Belongs to the MobA family.</text>
</comment>
<dbReference type="PANTHER" id="PTHR19136">
    <property type="entry name" value="MOLYBDENUM COFACTOR GUANYLYLTRANSFERASE"/>
    <property type="match status" value="1"/>
</dbReference>
<gene>
    <name evidence="8" type="primary">mobA</name>
    <name evidence="10" type="ORF">U729_1821</name>
</gene>
<dbReference type="GO" id="GO:0005737">
    <property type="term" value="C:cytoplasm"/>
    <property type="evidence" value="ECO:0007669"/>
    <property type="project" value="UniProtKB-SubCell"/>
</dbReference>
<keyword evidence="1 8" id="KW-0963">Cytoplasm</keyword>
<dbReference type="InterPro" id="IPR025877">
    <property type="entry name" value="MobA-like_NTP_Trfase"/>
</dbReference>
<evidence type="ECO:0000259" key="9">
    <source>
        <dbReference type="Pfam" id="PF12804"/>
    </source>
</evidence>
<evidence type="ECO:0000256" key="1">
    <source>
        <dbReference type="ARBA" id="ARBA00022490"/>
    </source>
</evidence>
<comment type="caution">
    <text evidence="8">Lacks conserved residue(s) required for the propagation of feature annotation.</text>
</comment>
<dbReference type="InterPro" id="IPR013482">
    <property type="entry name" value="Molybde_CF_guanTrfase"/>
</dbReference>
<evidence type="ECO:0000256" key="7">
    <source>
        <dbReference type="ARBA" id="ARBA00023150"/>
    </source>
</evidence>
<accession>A0A0A7FS07</accession>
<dbReference type="Proteomes" id="UP000030635">
    <property type="component" value="Chromosome"/>
</dbReference>
<feature type="binding site" evidence="8">
    <location>
        <position position="96"/>
    </location>
    <ligand>
        <name>Mg(2+)</name>
        <dbReference type="ChEBI" id="CHEBI:18420"/>
    </ligand>
</feature>
<feature type="binding site" evidence="8">
    <location>
        <position position="22"/>
    </location>
    <ligand>
        <name>GTP</name>
        <dbReference type="ChEBI" id="CHEBI:37565"/>
    </ligand>
</feature>
<dbReference type="HOGENOM" id="CLU_055597_2_0_9"/>
<keyword evidence="6 8" id="KW-0342">GTP-binding</keyword>
<keyword evidence="11" id="KW-1185">Reference proteome</keyword>
<keyword evidence="7 8" id="KW-0501">Molybdenum cofactor biosynthesis</keyword>
<comment type="domain">
    <text evidence="8">The N-terminal domain determines nucleotide recognition and specific binding, while the C-terminal domain determines the specific binding to the target protein.</text>
</comment>
<feature type="binding site" evidence="8">
    <location>
        <position position="67"/>
    </location>
    <ligand>
        <name>GTP</name>
        <dbReference type="ChEBI" id="CHEBI:37565"/>
    </ligand>
</feature>
<comment type="cofactor">
    <cofactor evidence="8">
        <name>Mg(2+)</name>
        <dbReference type="ChEBI" id="CHEBI:18420"/>
    </cofactor>
</comment>
<dbReference type="HAMAP" id="MF_00316">
    <property type="entry name" value="MobA"/>
    <property type="match status" value="1"/>
</dbReference>
<dbReference type="KEGG" id="cbv:U729_1821"/>
<reference evidence="10 11" key="1">
    <citation type="journal article" date="2015" name="Infect. Genet. Evol.">
        <title>Genomic sequences of six botulinum neurotoxin-producing strains representing three clostridial species illustrate the mobility and diversity of botulinum neurotoxin genes.</title>
        <authorList>
            <person name="Smith T.J."/>
            <person name="Hill K.K."/>
            <person name="Xie G."/>
            <person name="Foley B.T."/>
            <person name="Williamson C.H."/>
            <person name="Foster J.T."/>
            <person name="Johnson S.L."/>
            <person name="Chertkov O."/>
            <person name="Teshima H."/>
            <person name="Gibbons H.S."/>
            <person name="Johnsky L.A."/>
            <person name="Karavis M.A."/>
            <person name="Smith L.A."/>
        </authorList>
    </citation>
    <scope>NUCLEOTIDE SEQUENCE [LARGE SCALE GENOMIC DNA]</scope>
    <source>
        <strain evidence="10 11">Sullivan</strain>
    </source>
</reference>
<evidence type="ECO:0000313" key="11">
    <source>
        <dbReference type="Proteomes" id="UP000030635"/>
    </source>
</evidence>
<evidence type="ECO:0000313" key="10">
    <source>
        <dbReference type="EMBL" id="AIY82382.1"/>
    </source>
</evidence>
<dbReference type="EMBL" id="CP006905">
    <property type="protein sequence ID" value="AIY82382.1"/>
    <property type="molecule type" value="Genomic_DNA"/>
</dbReference>
<keyword evidence="4 8" id="KW-0547">Nucleotide-binding</keyword>
<dbReference type="eggNOG" id="COG0746">
    <property type="taxonomic scope" value="Bacteria"/>
</dbReference>
<comment type="catalytic activity">
    <reaction evidence="8">
        <text>Mo-molybdopterin + GTP + H(+) = Mo-molybdopterin guanine dinucleotide + diphosphate</text>
        <dbReference type="Rhea" id="RHEA:34243"/>
        <dbReference type="ChEBI" id="CHEBI:15378"/>
        <dbReference type="ChEBI" id="CHEBI:33019"/>
        <dbReference type="ChEBI" id="CHEBI:37565"/>
        <dbReference type="ChEBI" id="CHEBI:71302"/>
        <dbReference type="ChEBI" id="CHEBI:71310"/>
        <dbReference type="EC" id="2.7.7.77"/>
    </reaction>
</comment>
<sequence>MINRAVIILSGGKNTRMNGKTKAFLSIDGHRFIDNILLASSDYKEKIISCNDTSKYIEFKDVKLVMDKFKEIGPIGGIYSSLKETNLDEALIVAGDMPFLNKDMLNFLGNYKFDEDVLVPVTNGKVQPLCSIYKKRVLETILKMIEEKDYKLKNLLNRLNVKYIDIENGENFSNINTVYEYEKILNKEKSE</sequence>
<feature type="binding site" evidence="8">
    <location>
        <position position="96"/>
    </location>
    <ligand>
        <name>GTP</name>
        <dbReference type="ChEBI" id="CHEBI:37565"/>
    </ligand>
</feature>